<protein>
    <recommendedName>
        <fullName evidence="1">Protein kinase domain-containing protein</fullName>
    </recommendedName>
</protein>
<dbReference type="InterPro" id="IPR011009">
    <property type="entry name" value="Kinase-like_dom_sf"/>
</dbReference>
<gene>
    <name evidence="2" type="ORF">ACCQ40_02245</name>
</gene>
<dbReference type="Proteomes" id="UP001638015">
    <property type="component" value="Unassembled WGS sequence"/>
</dbReference>
<comment type="caution">
    <text evidence="2">The sequence shown here is derived from an EMBL/GenBank/DDBJ whole genome shotgun (WGS) entry which is preliminary data.</text>
</comment>
<organism evidence="2 3">
    <name type="scientific">Anaerococcus cruorum</name>
    <dbReference type="NCBI Taxonomy" id="3115617"/>
    <lineage>
        <taxon>Bacteria</taxon>
        <taxon>Bacillati</taxon>
        <taxon>Bacillota</taxon>
        <taxon>Tissierellia</taxon>
        <taxon>Tissierellales</taxon>
        <taxon>Peptoniphilaceae</taxon>
        <taxon>Anaerococcus</taxon>
    </lineage>
</organism>
<evidence type="ECO:0000313" key="2">
    <source>
        <dbReference type="EMBL" id="MFO3715610.1"/>
    </source>
</evidence>
<dbReference type="PANTHER" id="PTHR44167:SF24">
    <property type="entry name" value="SERINE_THREONINE-PROTEIN KINASE CHK2"/>
    <property type="match status" value="1"/>
</dbReference>
<dbReference type="InterPro" id="IPR000719">
    <property type="entry name" value="Prot_kinase_dom"/>
</dbReference>
<evidence type="ECO:0000313" key="3">
    <source>
        <dbReference type="Proteomes" id="UP001638015"/>
    </source>
</evidence>
<accession>A0ABW9MV00</accession>
<evidence type="ECO:0000259" key="1">
    <source>
        <dbReference type="PROSITE" id="PS50011"/>
    </source>
</evidence>
<reference evidence="2 3" key="1">
    <citation type="journal article" date="2025" name="Anaerobe">
        <title>Description of Anaerococcus kampingiae sp. nov., Anaerococcus groningensis sp. nov., Anaerococcus martiniensis sp. nov., and Anaerococcus cruorum sp. nov., isolated from human clinical specimens.</title>
        <authorList>
            <person name="Boiten K.E."/>
            <person name="Meijer J."/>
            <person name="van Wezel E.M."/>
            <person name="Veloo A.C.M."/>
        </authorList>
    </citation>
    <scope>NUCLEOTIDE SEQUENCE [LARGE SCALE GENOMIC DNA]</scope>
    <source>
        <strain evidence="2 3">ENR1039</strain>
    </source>
</reference>
<feature type="domain" description="Protein kinase" evidence="1">
    <location>
        <begin position="42"/>
        <end position="364"/>
    </location>
</feature>
<dbReference type="InterPro" id="IPR008271">
    <property type="entry name" value="Ser/Thr_kinase_AS"/>
</dbReference>
<dbReference type="EMBL" id="JBGMEH010000001">
    <property type="protein sequence ID" value="MFO3715610.1"/>
    <property type="molecule type" value="Genomic_DNA"/>
</dbReference>
<dbReference type="Pfam" id="PF00069">
    <property type="entry name" value="Pkinase"/>
    <property type="match status" value="1"/>
</dbReference>
<dbReference type="RefSeq" id="WP_410032433.1">
    <property type="nucleotide sequence ID" value="NZ_JBGMEH010000001.1"/>
</dbReference>
<dbReference type="SMART" id="SM00220">
    <property type="entry name" value="S_TKc"/>
    <property type="match status" value="1"/>
</dbReference>
<sequence length="1338" mass="157780">MKNFKTQEEFISQIKEMDQSRSSLSGQDIKILDDRGELKYKIEVGKLVGAGASCLVYEVKVDDLYPPKKNMILKEFFPNYNQDDIKVIRDKANPIKLDFDAKDQESLLTLVKDRKKFIDSYDKHIKVIEIDPILEDRIVRPYKLEKSDDYLFALYDTDKAQSVDKYNNLDLGRIIDVLRQTSEILHFLHQKEIIYMDLKPANILYDYKRHTVKLFDFDAAVSLDDLDSITEFFMPNERAFIPPELRYVSNINKRKEIFISEEIDLYMLGVTFFYLLMDRYPEDLENEDMDYLERNLREVLLKKSNRIFLNKITTDKIIDLLKESLSVHRYLTVSDFSQRLDEIQAGLDIDKNKQIANILSAAFIIENKPLYNYIQKDDDKSYIDIAIVGDLERGLEFFSLLFAAVDLDGTENRFTFYTKNPKQTYKTLTTSMPLLKETTKISIEGKLINDDINPAITESSYASINFSRKTADINEHYIIIHHEDGQNYTQLANQLYEKFKDTKENRLIINYSRYSSDIEAHENEFISLYNVDLRSAATFRNKEFGENILEEAYEVHKYYTREYGGERVDDARIWQDFIKNDLYSLKSSVRTALSMKYRIYMAGSYAHEDISKHFYERVVEPGRKTQALSTRDIFADREHHNWNKFMITQGYRRPSEEEFKNYAYTGSIKHVDKVNKLHPLIANTNIKKFKAGEDDELEIVSRKIQEFLFQKTKNIDKKVMERISHNLSNTNWHANDSLRELFPVWEELYNVTDRLIDKEAFAINTINQLLSIIDERFEEDFLGKEELLADYILIKQDISLMIEREKPKSFRDSDYMVIDAKPLIKHGPIKTIFAPFVADDQLLWANVLAAIKFDPKNLILLAENPTEHKEKFAKIVEFLKYKRQQKSLNIYMISYDQMHLYSKVDAVADLTLNTHTDAKRPEIIILPYVEYLGSNKWGGDYDAIDYYINRRTLTVEETFFLNNAKFYNAASENNIARLNNYYEKLWQAYIESDSESWAKFTRIFRESMPEYILNLSYKTKPNTSMIEVGDFIFKRDDKLKYQKLTSFLNDMKDENLLIDYKYPVNPGKLKLHSYNDEFSKILGKFISENLNKYFEVFDLRKLYFPLYENEEEKNIYYYAMSNNVNFSYKTTREDAEDIAKKLNSLMENLDKNINPDEDIRIFNHINGKDFVRAKGNTLEFNYELGDIAFREFLEKGIALQIYTYFELIRKSSVFDEIKIDVRLKWKAYDDYSPISEGVENHIDIVCTKEFSTFIITTIQEQLRKEDIYEIKTQAKQFGIDTKPILVNTNSKGIDSSTRKIAKATGVYLIDRQMIEENNIINYLENIAKAEKNWELVEN</sequence>
<dbReference type="PROSITE" id="PS50011">
    <property type="entry name" value="PROTEIN_KINASE_DOM"/>
    <property type="match status" value="1"/>
</dbReference>
<dbReference type="Gene3D" id="1.10.510.10">
    <property type="entry name" value="Transferase(Phosphotransferase) domain 1"/>
    <property type="match status" value="1"/>
</dbReference>
<name>A0ABW9MV00_9FIRM</name>
<dbReference type="SUPFAM" id="SSF56112">
    <property type="entry name" value="Protein kinase-like (PK-like)"/>
    <property type="match status" value="1"/>
</dbReference>
<dbReference type="PROSITE" id="PS00108">
    <property type="entry name" value="PROTEIN_KINASE_ST"/>
    <property type="match status" value="1"/>
</dbReference>
<keyword evidence="3" id="KW-1185">Reference proteome</keyword>
<dbReference type="PANTHER" id="PTHR44167">
    <property type="entry name" value="OVARIAN-SPECIFIC SERINE/THREONINE-PROTEIN KINASE LOK-RELATED"/>
    <property type="match status" value="1"/>
</dbReference>
<proteinExistence type="predicted"/>